<feature type="signal peptide" evidence="3">
    <location>
        <begin position="1"/>
        <end position="41"/>
    </location>
</feature>
<evidence type="ECO:0000313" key="5">
    <source>
        <dbReference type="Proteomes" id="UP000696413"/>
    </source>
</evidence>
<keyword evidence="2" id="KW-0812">Transmembrane</keyword>
<feature type="transmembrane region" description="Helical" evidence="2">
    <location>
        <begin position="432"/>
        <end position="453"/>
    </location>
</feature>
<keyword evidence="2" id="KW-1133">Transmembrane helix</keyword>
<feature type="transmembrane region" description="Helical" evidence="2">
    <location>
        <begin position="161"/>
        <end position="179"/>
    </location>
</feature>
<dbReference type="Proteomes" id="UP000696413">
    <property type="component" value="Unassembled WGS sequence"/>
</dbReference>
<reference evidence="4 5" key="1">
    <citation type="submission" date="2021-05" db="EMBL/GenBank/DDBJ databases">
        <title>Draft Genome Sequences of Clinical Respiratory Isolates of Mycobacterium goodii Recovered in Ireland.</title>
        <authorList>
            <person name="Flanagan P.R."/>
            <person name="Mok S."/>
            <person name="Roycroft E."/>
            <person name="Rogers T.R."/>
            <person name="Fitzgibbon M."/>
        </authorList>
    </citation>
    <scope>NUCLEOTIDE SEQUENCE [LARGE SCALE GENOMIC DNA]</scope>
    <source>
        <strain evidence="4 5">14IE55</strain>
    </source>
</reference>
<name>A0ABS6HUW6_MYCGD</name>
<feature type="compositionally biased region" description="Low complexity" evidence="1">
    <location>
        <begin position="547"/>
        <end position="589"/>
    </location>
</feature>
<feature type="compositionally biased region" description="Gly residues" evidence="1">
    <location>
        <begin position="590"/>
        <end position="600"/>
    </location>
</feature>
<evidence type="ECO:0000313" key="4">
    <source>
        <dbReference type="EMBL" id="MBU8826474.1"/>
    </source>
</evidence>
<feature type="compositionally biased region" description="Low complexity" evidence="1">
    <location>
        <begin position="601"/>
        <end position="632"/>
    </location>
</feature>
<feature type="transmembrane region" description="Helical" evidence="2">
    <location>
        <begin position="107"/>
        <end position="129"/>
    </location>
</feature>
<feature type="compositionally biased region" description="Low complexity" evidence="1">
    <location>
        <begin position="511"/>
        <end position="521"/>
    </location>
</feature>
<feature type="compositionally biased region" description="Basic and acidic residues" evidence="1">
    <location>
        <begin position="488"/>
        <end position="501"/>
    </location>
</feature>
<protein>
    <recommendedName>
        <fullName evidence="6">TrbL/VirB6 plasmid conjugal transfer protein</fullName>
    </recommendedName>
</protein>
<evidence type="ECO:0000256" key="3">
    <source>
        <dbReference type="SAM" id="SignalP"/>
    </source>
</evidence>
<gene>
    <name evidence="4" type="ORF">KL859_26820</name>
</gene>
<sequence length="709" mass="71924">MLTAYCAWRYTRPGLRRAWLMAQLLWAGALTALVTAPHATAAGFTNAVGWTGITDTTGQPIGSYFIGTVSMLEAVREQGSDMSLLDPSSWVPGLADRMQIALTYSQLATLLGLCCGFLVVVAALGIWFIKFALGSVWLGWLGALAAPIAVSLAHFVQTYNIFPLAIVICLAVGGILCYWRGFATGAAVMVSAYLVLLLIWVFLRDPVDELVGDDGLLAVARSVGFDFSLGVANNGSLAGGNVDSQTTVLAQWMATVLVRHPIQIANFGEVIDNYAGCAEAWNAALNRGSGLAQATGQAGAIAGAASGPVDAMDQCGHPTAAAHARQLSGETIGLMFFMNCIVLVLLMLLCYIGAEVIRIGFLTFWHILVLIPAAAVAVAPGPQRQYAKRTAIKLLVHGVEMMFATAGFGVVLVIMSHVTGNTLPGMNIEHPIMKMIVMLLMAAAAVFGFRAMMSGFGDQGLPGPMTIVKRSMQLGMGPIGQASAMRAASRDLRRMSRDDSRWPSSQQNSDAGSRGPQAGPGRRPHPPAPSGGGGSRGPGSGSGSGGAARTAHAPTSTPPSSAAPAAATSTASGAGAAGARVATTAPAAGAGAGAATGGGVATAAGTAGASAAAGPAAPVVAGAVVASKAASSQRNKGDDSASGRRSTPPPPPSSSAAGGGTVPSSPRRSGASPTPTGRDTPRNRASDNSRGNSDDPPPSAGRRGRPPQG</sequence>
<feature type="transmembrane region" description="Helical" evidence="2">
    <location>
        <begin position="359"/>
        <end position="381"/>
    </location>
</feature>
<keyword evidence="5" id="KW-1185">Reference proteome</keyword>
<feature type="transmembrane region" description="Helical" evidence="2">
    <location>
        <begin position="136"/>
        <end position="155"/>
    </location>
</feature>
<feature type="transmembrane region" description="Helical" evidence="2">
    <location>
        <begin position="186"/>
        <end position="203"/>
    </location>
</feature>
<feature type="chain" id="PRO_5045993375" description="TrbL/VirB6 plasmid conjugal transfer protein" evidence="3">
    <location>
        <begin position="42"/>
        <end position="709"/>
    </location>
</feature>
<feature type="transmembrane region" description="Helical" evidence="2">
    <location>
        <begin position="332"/>
        <end position="352"/>
    </location>
</feature>
<organism evidence="4 5">
    <name type="scientific">Mycolicibacterium goodii</name>
    <name type="common">Mycobacterium goodii</name>
    <dbReference type="NCBI Taxonomy" id="134601"/>
    <lineage>
        <taxon>Bacteria</taxon>
        <taxon>Bacillati</taxon>
        <taxon>Actinomycetota</taxon>
        <taxon>Actinomycetes</taxon>
        <taxon>Mycobacteriales</taxon>
        <taxon>Mycobacteriaceae</taxon>
        <taxon>Mycolicibacterium</taxon>
    </lineage>
</organism>
<keyword evidence="3" id="KW-0732">Signal</keyword>
<comment type="caution">
    <text evidence="4">The sequence shown here is derived from an EMBL/GenBank/DDBJ whole genome shotgun (WGS) entry which is preliminary data.</text>
</comment>
<proteinExistence type="predicted"/>
<feature type="compositionally biased region" description="Gly residues" evidence="1">
    <location>
        <begin position="530"/>
        <end position="546"/>
    </location>
</feature>
<accession>A0ABS6HUW6</accession>
<evidence type="ECO:0000256" key="2">
    <source>
        <dbReference type="SAM" id="Phobius"/>
    </source>
</evidence>
<keyword evidence="2" id="KW-0472">Membrane</keyword>
<feature type="transmembrane region" description="Helical" evidence="2">
    <location>
        <begin position="401"/>
        <end position="420"/>
    </location>
</feature>
<evidence type="ECO:0008006" key="6">
    <source>
        <dbReference type="Google" id="ProtNLM"/>
    </source>
</evidence>
<dbReference type="EMBL" id="JAHBOM010000026">
    <property type="protein sequence ID" value="MBU8826474.1"/>
    <property type="molecule type" value="Genomic_DNA"/>
</dbReference>
<evidence type="ECO:0000256" key="1">
    <source>
        <dbReference type="SAM" id="MobiDB-lite"/>
    </source>
</evidence>
<dbReference type="RefSeq" id="WP_214395800.1">
    <property type="nucleotide sequence ID" value="NZ_JAHBOM010000026.1"/>
</dbReference>
<feature type="region of interest" description="Disordered" evidence="1">
    <location>
        <begin position="481"/>
        <end position="709"/>
    </location>
</feature>